<dbReference type="InterPro" id="IPR050843">
    <property type="entry name" value="Glycosyl_Hydrlase_38"/>
</dbReference>
<dbReference type="AlphaFoldDB" id="A0AAN9EMD9"/>
<evidence type="ECO:0000313" key="2">
    <source>
        <dbReference type="Proteomes" id="UP001372338"/>
    </source>
</evidence>
<dbReference type="PANTHER" id="PTHR11607">
    <property type="entry name" value="ALPHA-MANNOSIDASE"/>
    <property type="match status" value="1"/>
</dbReference>
<comment type="caution">
    <text evidence="1">The sequence shown here is derived from an EMBL/GenBank/DDBJ whole genome shotgun (WGS) entry which is preliminary data.</text>
</comment>
<evidence type="ECO:0000313" key="1">
    <source>
        <dbReference type="EMBL" id="KAK7258916.1"/>
    </source>
</evidence>
<dbReference type="Proteomes" id="UP001372338">
    <property type="component" value="Unassembled WGS sequence"/>
</dbReference>
<dbReference type="SUPFAM" id="SSF74650">
    <property type="entry name" value="Galactose mutarotase-like"/>
    <property type="match status" value="1"/>
</dbReference>
<dbReference type="EMBL" id="JAYWIO010000005">
    <property type="protein sequence ID" value="KAK7258916.1"/>
    <property type="molecule type" value="Genomic_DNA"/>
</dbReference>
<reference evidence="1 2" key="1">
    <citation type="submission" date="2024-01" db="EMBL/GenBank/DDBJ databases">
        <title>The genomes of 5 underutilized Papilionoideae crops provide insights into root nodulation and disease resistanc.</title>
        <authorList>
            <person name="Yuan L."/>
        </authorList>
    </citation>
    <scope>NUCLEOTIDE SEQUENCE [LARGE SCALE GENOMIC DNA]</scope>
    <source>
        <strain evidence="1">ZHUSHIDOU_FW_LH</strain>
        <tissue evidence="1">Leaf</tissue>
    </source>
</reference>
<dbReference type="GO" id="GO:0004559">
    <property type="term" value="F:alpha-mannosidase activity"/>
    <property type="evidence" value="ECO:0007669"/>
    <property type="project" value="TreeGrafter"/>
</dbReference>
<sequence length="169" mass="19516">MIYYVLVLISFGLRWVGKLPKHLIESYNQKFLCRAEKKMRNQIIRSSFGGHSEEEEVEEEPEVQGKFYYRVDPLGEGAKWRRTFGQKIYSPLLLAFSEKDDKVDWLNSHVPTFSGIDSSYALPDNIAIITLQELENGTTLLRLAHLYEISCKGLLYHLSIVSMSLILLE</sequence>
<gene>
    <name evidence="1" type="ORF">RIF29_24505</name>
</gene>
<accession>A0AAN9EMD9</accession>
<dbReference type="GO" id="GO:0030246">
    <property type="term" value="F:carbohydrate binding"/>
    <property type="evidence" value="ECO:0007669"/>
    <property type="project" value="InterPro"/>
</dbReference>
<name>A0AAN9EMD9_CROPI</name>
<protein>
    <submittedName>
        <fullName evidence="1">Uncharacterized protein</fullName>
    </submittedName>
</protein>
<dbReference type="Gene3D" id="2.60.40.1360">
    <property type="match status" value="1"/>
</dbReference>
<dbReference type="GO" id="GO:0005975">
    <property type="term" value="P:carbohydrate metabolic process"/>
    <property type="evidence" value="ECO:0007669"/>
    <property type="project" value="InterPro"/>
</dbReference>
<proteinExistence type="predicted"/>
<dbReference type="InterPro" id="IPR011013">
    <property type="entry name" value="Gal_mutarotase_sf_dom"/>
</dbReference>
<keyword evidence="2" id="KW-1185">Reference proteome</keyword>
<organism evidence="1 2">
    <name type="scientific">Crotalaria pallida</name>
    <name type="common">Smooth rattlebox</name>
    <name type="synonym">Crotalaria striata</name>
    <dbReference type="NCBI Taxonomy" id="3830"/>
    <lineage>
        <taxon>Eukaryota</taxon>
        <taxon>Viridiplantae</taxon>
        <taxon>Streptophyta</taxon>
        <taxon>Embryophyta</taxon>
        <taxon>Tracheophyta</taxon>
        <taxon>Spermatophyta</taxon>
        <taxon>Magnoliopsida</taxon>
        <taxon>eudicotyledons</taxon>
        <taxon>Gunneridae</taxon>
        <taxon>Pentapetalae</taxon>
        <taxon>rosids</taxon>
        <taxon>fabids</taxon>
        <taxon>Fabales</taxon>
        <taxon>Fabaceae</taxon>
        <taxon>Papilionoideae</taxon>
        <taxon>50 kb inversion clade</taxon>
        <taxon>genistoids sensu lato</taxon>
        <taxon>core genistoids</taxon>
        <taxon>Crotalarieae</taxon>
        <taxon>Crotalaria</taxon>
    </lineage>
</organism>
<dbReference type="PANTHER" id="PTHR11607:SF67">
    <property type="entry name" value="ALPHA-MANNOSIDASE"/>
    <property type="match status" value="1"/>
</dbReference>